<feature type="transmembrane region" description="Helical" evidence="8">
    <location>
        <begin position="338"/>
        <end position="356"/>
    </location>
</feature>
<feature type="transmembrane region" description="Helical" evidence="8">
    <location>
        <begin position="85"/>
        <end position="104"/>
    </location>
</feature>
<feature type="transmembrane region" description="Helical" evidence="8">
    <location>
        <begin position="12"/>
        <end position="32"/>
    </location>
</feature>
<keyword evidence="10" id="KW-1185">Reference proteome</keyword>
<dbReference type="AlphaFoldDB" id="A0A1G4Q9Y0"/>
<evidence type="ECO:0000256" key="5">
    <source>
        <dbReference type="ARBA" id="ARBA00022692"/>
    </source>
</evidence>
<dbReference type="Gene3D" id="1.20.1740.10">
    <property type="entry name" value="Amino acid/polyamine transporter I"/>
    <property type="match status" value="1"/>
</dbReference>
<evidence type="ECO:0000313" key="10">
    <source>
        <dbReference type="Proteomes" id="UP000198601"/>
    </source>
</evidence>
<dbReference type="Pfam" id="PF03845">
    <property type="entry name" value="Spore_permease"/>
    <property type="match status" value="1"/>
</dbReference>
<accession>A0A1G4Q9Y0</accession>
<dbReference type="GO" id="GO:0016020">
    <property type="term" value="C:membrane"/>
    <property type="evidence" value="ECO:0007669"/>
    <property type="project" value="UniProtKB-SubCell"/>
</dbReference>
<sequence>MAFLPPEDRITTMQAAVLISNYMLGVSILTLPRTSVEAAQTPDVWISLILSGLITVAVGTLIVKLSQRFPGQTYYQYNRLLVGKWLGIALSFFTALYFIFMASFQLRAVLDVTRLFLLEGTPSWAITFAFMWVGVYLILGGINPVARLFEVIFPITTVILILIAFMGLSVFEPNNMRPVLGHGIMPVLRGLKTTVLSYTSVEIMLVVPAFMKHPEKAVKAVLIGVLIPVFFYVVTCVIVIGTLSVDGVITRTWPTISLFRSFEFRGIFFERFETLLLVIWLMQIFTTFTLSYFLGALGIAQSWKVNHRTVIFVLLTVIYMISLAPADTNELFKLGEMLGLSSLVLFILVPAVLYVLPGRKGARS</sequence>
<gene>
    <name evidence="9" type="ORF">SAMN04487970_100639</name>
</gene>
<feature type="transmembrane region" description="Helical" evidence="8">
    <location>
        <begin position="222"/>
        <end position="245"/>
    </location>
</feature>
<evidence type="ECO:0000256" key="7">
    <source>
        <dbReference type="ARBA" id="ARBA00023136"/>
    </source>
</evidence>
<evidence type="ECO:0000256" key="6">
    <source>
        <dbReference type="ARBA" id="ARBA00022989"/>
    </source>
</evidence>
<keyword evidence="4" id="KW-0309">Germination</keyword>
<comment type="similarity">
    <text evidence="2">Belongs to the amino acid-polyamine-organocation (APC) superfamily. Spore germination protein (SGP) (TC 2.A.3.9) family.</text>
</comment>
<evidence type="ECO:0000256" key="4">
    <source>
        <dbReference type="ARBA" id="ARBA00022544"/>
    </source>
</evidence>
<protein>
    <submittedName>
        <fullName evidence="9">Spore germination protein</fullName>
    </submittedName>
</protein>
<evidence type="ECO:0000256" key="3">
    <source>
        <dbReference type="ARBA" id="ARBA00022448"/>
    </source>
</evidence>
<dbReference type="STRING" id="624147.SAMN04487970_100639"/>
<feature type="transmembrane region" description="Helical" evidence="8">
    <location>
        <begin position="44"/>
        <end position="65"/>
    </location>
</feature>
<keyword evidence="5 8" id="KW-0812">Transmembrane</keyword>
<dbReference type="PANTHER" id="PTHR34975">
    <property type="entry name" value="SPORE GERMINATION PROTEIN A2"/>
    <property type="match status" value="1"/>
</dbReference>
<feature type="transmembrane region" description="Helical" evidence="8">
    <location>
        <begin position="309"/>
        <end position="326"/>
    </location>
</feature>
<feature type="transmembrane region" description="Helical" evidence="8">
    <location>
        <begin position="151"/>
        <end position="171"/>
    </location>
</feature>
<reference evidence="10" key="1">
    <citation type="submission" date="2016-10" db="EMBL/GenBank/DDBJ databases">
        <authorList>
            <person name="Varghese N."/>
            <person name="Submissions S."/>
        </authorList>
    </citation>
    <scope>NUCLEOTIDE SEQUENCE [LARGE SCALE GENOMIC DNA]</scope>
    <source>
        <strain evidence="10">CGMCC 1.8946</strain>
    </source>
</reference>
<proteinExistence type="inferred from homology"/>
<keyword evidence="6 8" id="KW-1133">Transmembrane helix</keyword>
<dbReference type="InterPro" id="IPR004761">
    <property type="entry name" value="Spore_GerAB"/>
</dbReference>
<feature type="transmembrane region" description="Helical" evidence="8">
    <location>
        <begin position="124"/>
        <end position="142"/>
    </location>
</feature>
<dbReference type="GO" id="GO:0009847">
    <property type="term" value="P:spore germination"/>
    <property type="evidence" value="ECO:0007669"/>
    <property type="project" value="InterPro"/>
</dbReference>
<keyword evidence="3" id="KW-0813">Transport</keyword>
<dbReference type="NCBIfam" id="TIGR00912">
    <property type="entry name" value="2A0309"/>
    <property type="match status" value="1"/>
</dbReference>
<evidence type="ECO:0000256" key="2">
    <source>
        <dbReference type="ARBA" id="ARBA00007998"/>
    </source>
</evidence>
<dbReference type="Proteomes" id="UP000198601">
    <property type="component" value="Unassembled WGS sequence"/>
</dbReference>
<feature type="transmembrane region" description="Helical" evidence="8">
    <location>
        <begin position="275"/>
        <end position="297"/>
    </location>
</feature>
<keyword evidence="7 8" id="KW-0472">Membrane</keyword>
<evidence type="ECO:0000313" key="9">
    <source>
        <dbReference type="EMBL" id="SCW41380.1"/>
    </source>
</evidence>
<comment type="subcellular location">
    <subcellularLocation>
        <location evidence="1">Membrane</location>
        <topology evidence="1">Multi-pass membrane protein</topology>
    </subcellularLocation>
</comment>
<dbReference type="EMBL" id="FMTT01000006">
    <property type="protein sequence ID" value="SCW41380.1"/>
    <property type="molecule type" value="Genomic_DNA"/>
</dbReference>
<name>A0A1G4Q9Y0_9BACL</name>
<evidence type="ECO:0000256" key="1">
    <source>
        <dbReference type="ARBA" id="ARBA00004141"/>
    </source>
</evidence>
<organism evidence="9 10">
    <name type="scientific">Paenibacillus tianmuensis</name>
    <dbReference type="NCBI Taxonomy" id="624147"/>
    <lineage>
        <taxon>Bacteria</taxon>
        <taxon>Bacillati</taxon>
        <taxon>Bacillota</taxon>
        <taxon>Bacilli</taxon>
        <taxon>Bacillales</taxon>
        <taxon>Paenibacillaceae</taxon>
        <taxon>Paenibacillus</taxon>
    </lineage>
</organism>
<evidence type="ECO:0000256" key="8">
    <source>
        <dbReference type="SAM" id="Phobius"/>
    </source>
</evidence>
<dbReference type="PANTHER" id="PTHR34975:SF2">
    <property type="entry name" value="SPORE GERMINATION PROTEIN A2"/>
    <property type="match status" value="1"/>
</dbReference>